<dbReference type="Proteomes" id="UP000019149">
    <property type="component" value="Unassembled WGS sequence"/>
</dbReference>
<dbReference type="RefSeq" id="XP_024350662.1">
    <property type="nucleotide sequence ID" value="XM_024494966.1"/>
</dbReference>
<dbReference type="KEGG" id="egl:EGR_05717"/>
<evidence type="ECO:0000313" key="2">
    <source>
        <dbReference type="Proteomes" id="UP000019149"/>
    </source>
</evidence>
<gene>
    <name evidence="1" type="ORF">EGR_05717</name>
</gene>
<dbReference type="GeneID" id="36341432"/>
<organism evidence="1 2">
    <name type="scientific">Echinococcus granulosus</name>
    <name type="common">Hydatid tapeworm</name>
    <dbReference type="NCBI Taxonomy" id="6210"/>
    <lineage>
        <taxon>Eukaryota</taxon>
        <taxon>Metazoa</taxon>
        <taxon>Spiralia</taxon>
        <taxon>Lophotrochozoa</taxon>
        <taxon>Platyhelminthes</taxon>
        <taxon>Cestoda</taxon>
        <taxon>Eucestoda</taxon>
        <taxon>Cyclophyllidea</taxon>
        <taxon>Taeniidae</taxon>
        <taxon>Echinococcus</taxon>
        <taxon>Echinococcus granulosus group</taxon>
    </lineage>
</organism>
<accession>W6UF25</accession>
<keyword evidence="2" id="KW-1185">Reference proteome</keyword>
<evidence type="ECO:0000313" key="1">
    <source>
        <dbReference type="EMBL" id="EUB59466.1"/>
    </source>
</evidence>
<comment type="caution">
    <text evidence="1">The sequence shown here is derived from an EMBL/GenBank/DDBJ whole genome shotgun (WGS) entry which is preliminary data.</text>
</comment>
<dbReference type="AlphaFoldDB" id="W6UF25"/>
<proteinExistence type="predicted"/>
<dbReference type="CTD" id="36341432"/>
<sequence>MHLNSTRHQFPDHLFLLSTLEGNHTVGEVRLSNQSIYEVEKMTLYSWTRFHCNANQPACDGMNSFSTSPFWQVTEIHLLVRSPSLQSRTADILPVCTYRLKTYWNYSVNINEIKNGGGRLGQTSHSPSLFPLKAENKDSPPSSLRRMCITEVIEVHTDLFMRVSNQGRLISQTVVYLCGVNPPIPTPNRLSHLAI</sequence>
<dbReference type="EMBL" id="APAU02000044">
    <property type="protein sequence ID" value="EUB59466.1"/>
    <property type="molecule type" value="Genomic_DNA"/>
</dbReference>
<name>W6UF25_ECHGR</name>
<reference evidence="1 2" key="1">
    <citation type="journal article" date="2013" name="Nat. Genet.">
        <title>The genome of the hydatid tapeworm Echinococcus granulosus.</title>
        <authorList>
            <person name="Zheng H."/>
            <person name="Zhang W."/>
            <person name="Zhang L."/>
            <person name="Zhang Z."/>
            <person name="Li J."/>
            <person name="Lu G."/>
            <person name="Zhu Y."/>
            <person name="Wang Y."/>
            <person name="Huang Y."/>
            <person name="Liu J."/>
            <person name="Kang H."/>
            <person name="Chen J."/>
            <person name="Wang L."/>
            <person name="Chen A."/>
            <person name="Yu S."/>
            <person name="Gao Z."/>
            <person name="Jin L."/>
            <person name="Gu W."/>
            <person name="Wang Z."/>
            <person name="Zhao L."/>
            <person name="Shi B."/>
            <person name="Wen H."/>
            <person name="Lin R."/>
            <person name="Jones M.K."/>
            <person name="Brejova B."/>
            <person name="Vinar T."/>
            <person name="Zhao G."/>
            <person name="McManus D.P."/>
            <person name="Chen Z."/>
            <person name="Zhou Y."/>
            <person name="Wang S."/>
        </authorList>
    </citation>
    <scope>NUCLEOTIDE SEQUENCE [LARGE SCALE GENOMIC DNA]</scope>
</reference>
<protein>
    <submittedName>
        <fullName evidence="1">Uncharacterized protein</fullName>
    </submittedName>
</protein>